<proteinExistence type="predicted"/>
<reference evidence="1 2" key="1">
    <citation type="submission" date="2015-11" db="EMBL/GenBank/DDBJ databases">
        <title>Expanding the genomic diversity of Burkholderia species for the development of highly accurate diagnostics.</title>
        <authorList>
            <person name="Sahl J."/>
            <person name="Keim P."/>
            <person name="Wagner D."/>
        </authorList>
    </citation>
    <scope>NUCLEOTIDE SEQUENCE [LARGE SCALE GENOMIC DNA]</scope>
    <source>
        <strain evidence="1 2">MSMB2087WGS</strain>
    </source>
</reference>
<dbReference type="AlphaFoldDB" id="A0A104EK43"/>
<dbReference type="RefSeq" id="WP_059769572.1">
    <property type="nucleotide sequence ID" value="NZ_LOYW01000035.1"/>
</dbReference>
<evidence type="ECO:0000313" key="1">
    <source>
        <dbReference type="EMBL" id="KWA74675.1"/>
    </source>
</evidence>
<name>A0A104EK43_9BURK</name>
<sequence>MKNLFHALWHPFLHFRALRWFARRGRWLLVMVPLAFTLQAGLDSIGHPVAANVVFDLLVVRLMIVVIESIFSIPRYLVDKGAPLVPSDPFDLPVWVRLDSGCQPILWYNPETGANTASWSPGCIQIN</sequence>
<protein>
    <submittedName>
        <fullName evidence="1">Uncharacterized protein</fullName>
    </submittedName>
</protein>
<comment type="caution">
    <text evidence="1">The sequence shown here is derived from an EMBL/GenBank/DDBJ whole genome shotgun (WGS) entry which is preliminary data.</text>
</comment>
<evidence type="ECO:0000313" key="2">
    <source>
        <dbReference type="Proteomes" id="UP000060630"/>
    </source>
</evidence>
<gene>
    <name evidence="1" type="ORF">WL29_02030</name>
</gene>
<dbReference type="EMBL" id="LPHD01000180">
    <property type="protein sequence ID" value="KWA74675.1"/>
    <property type="molecule type" value="Genomic_DNA"/>
</dbReference>
<accession>A0A104EK43</accession>
<dbReference type="Proteomes" id="UP000060630">
    <property type="component" value="Unassembled WGS sequence"/>
</dbReference>
<organism evidence="1 2">
    <name type="scientific">Burkholderia ubonensis</name>
    <dbReference type="NCBI Taxonomy" id="101571"/>
    <lineage>
        <taxon>Bacteria</taxon>
        <taxon>Pseudomonadati</taxon>
        <taxon>Pseudomonadota</taxon>
        <taxon>Betaproteobacteria</taxon>
        <taxon>Burkholderiales</taxon>
        <taxon>Burkholderiaceae</taxon>
        <taxon>Burkholderia</taxon>
        <taxon>Burkholderia cepacia complex</taxon>
    </lineage>
</organism>